<organism evidence="1 2">
    <name type="scientific">Haemaphysalis longicornis</name>
    <name type="common">Bush tick</name>
    <dbReference type="NCBI Taxonomy" id="44386"/>
    <lineage>
        <taxon>Eukaryota</taxon>
        <taxon>Metazoa</taxon>
        <taxon>Ecdysozoa</taxon>
        <taxon>Arthropoda</taxon>
        <taxon>Chelicerata</taxon>
        <taxon>Arachnida</taxon>
        <taxon>Acari</taxon>
        <taxon>Parasitiformes</taxon>
        <taxon>Ixodida</taxon>
        <taxon>Ixodoidea</taxon>
        <taxon>Ixodidae</taxon>
        <taxon>Haemaphysalinae</taxon>
        <taxon>Haemaphysalis</taxon>
    </lineage>
</organism>
<reference evidence="1 2" key="1">
    <citation type="journal article" date="2020" name="Cell">
        <title>Large-Scale Comparative Analyses of Tick Genomes Elucidate Their Genetic Diversity and Vector Capacities.</title>
        <authorList>
            <consortium name="Tick Genome and Microbiome Consortium (TIGMIC)"/>
            <person name="Jia N."/>
            <person name="Wang J."/>
            <person name="Shi W."/>
            <person name="Du L."/>
            <person name="Sun Y."/>
            <person name="Zhan W."/>
            <person name="Jiang J.F."/>
            <person name="Wang Q."/>
            <person name="Zhang B."/>
            <person name="Ji P."/>
            <person name="Bell-Sakyi L."/>
            <person name="Cui X.M."/>
            <person name="Yuan T.T."/>
            <person name="Jiang B.G."/>
            <person name="Yang W.F."/>
            <person name="Lam T.T."/>
            <person name="Chang Q.C."/>
            <person name="Ding S.J."/>
            <person name="Wang X.J."/>
            <person name="Zhu J.G."/>
            <person name="Ruan X.D."/>
            <person name="Zhao L."/>
            <person name="Wei J.T."/>
            <person name="Ye R.Z."/>
            <person name="Que T.C."/>
            <person name="Du C.H."/>
            <person name="Zhou Y.H."/>
            <person name="Cheng J.X."/>
            <person name="Dai P.F."/>
            <person name="Guo W.B."/>
            <person name="Han X.H."/>
            <person name="Huang E.J."/>
            <person name="Li L.F."/>
            <person name="Wei W."/>
            <person name="Gao Y.C."/>
            <person name="Liu J.Z."/>
            <person name="Shao H.Z."/>
            <person name="Wang X."/>
            <person name="Wang C.C."/>
            <person name="Yang T.C."/>
            <person name="Huo Q.B."/>
            <person name="Li W."/>
            <person name="Chen H.Y."/>
            <person name="Chen S.E."/>
            <person name="Zhou L.G."/>
            <person name="Ni X.B."/>
            <person name="Tian J.H."/>
            <person name="Sheng Y."/>
            <person name="Liu T."/>
            <person name="Pan Y.S."/>
            <person name="Xia L.Y."/>
            <person name="Li J."/>
            <person name="Zhao F."/>
            <person name="Cao W.C."/>
        </authorList>
    </citation>
    <scope>NUCLEOTIDE SEQUENCE [LARGE SCALE GENOMIC DNA]</scope>
    <source>
        <strain evidence="1">HaeL-2018</strain>
    </source>
</reference>
<comment type="caution">
    <text evidence="1">The sequence shown here is derived from an EMBL/GenBank/DDBJ whole genome shotgun (WGS) entry which is preliminary data.</text>
</comment>
<accession>A0A9J6FZG8</accession>
<sequence>MQQLPTTMPLKAALRQGHVARNPKLPLPADSYKFAIRPQNGLYLSEVSPIDLRKAIARQGNLKCGTAEIKIRMEAEQSILIVSTSSPANAAVLNSNQILTSCNDTFEVSSYGVSSNNSFKGVICNISDLITPPRKSKTPLLPRTRNFTPAEGWETPAPCISSSKARRCRSASMWLE</sequence>
<evidence type="ECO:0000313" key="1">
    <source>
        <dbReference type="EMBL" id="KAH9371566.1"/>
    </source>
</evidence>
<gene>
    <name evidence="1" type="ORF">HPB48_016463</name>
</gene>
<name>A0A9J6FZG8_HAELO</name>
<dbReference type="EMBL" id="JABSTR010000005">
    <property type="protein sequence ID" value="KAH9371566.1"/>
    <property type="molecule type" value="Genomic_DNA"/>
</dbReference>
<proteinExistence type="predicted"/>
<evidence type="ECO:0000313" key="2">
    <source>
        <dbReference type="Proteomes" id="UP000821853"/>
    </source>
</evidence>
<dbReference type="AlphaFoldDB" id="A0A9J6FZG8"/>
<dbReference type="VEuPathDB" id="VectorBase:HLOH_061185"/>
<protein>
    <submittedName>
        <fullName evidence="1">Uncharacterized protein</fullName>
    </submittedName>
</protein>
<dbReference type="Proteomes" id="UP000821853">
    <property type="component" value="Chromosome 3"/>
</dbReference>
<keyword evidence="2" id="KW-1185">Reference proteome</keyword>